<evidence type="ECO:0000313" key="2">
    <source>
        <dbReference type="Proteomes" id="UP000023435"/>
    </source>
</evidence>
<name>A0A108U6I3_9GAMM</name>
<dbReference type="AlphaFoldDB" id="A0A108U6I3"/>
<dbReference type="RefSeq" id="WP_036112658.1">
    <property type="nucleotide sequence ID" value="NZ_JAJA02000001.1"/>
</dbReference>
<protein>
    <submittedName>
        <fullName evidence="1">Uncharacterized protein</fullName>
    </submittedName>
</protein>
<sequence length="150" mass="16673">MMYVGLSKPPDRAAVEAAFARHAPDARLQWGEPAWERLGENDAADVFLTVRSNPSEFPFRLDIHDLSGRDAYELGLQLARELSIALQCSTVCDGTLHGPSQAPGWCIVWIEGRAFLGDDYGSVFFDHSDDDSEDERSRLGPVKLIRPLDL</sequence>
<dbReference type="EMBL" id="JAJA02000001">
    <property type="protein sequence ID" value="KWS03439.1"/>
    <property type="molecule type" value="Genomic_DNA"/>
</dbReference>
<dbReference type="Proteomes" id="UP000023435">
    <property type="component" value="Unassembled WGS sequence"/>
</dbReference>
<organism evidence="1 2">
    <name type="scientific">Lysobacter capsici AZ78</name>
    <dbReference type="NCBI Taxonomy" id="1444315"/>
    <lineage>
        <taxon>Bacteria</taxon>
        <taxon>Pseudomonadati</taxon>
        <taxon>Pseudomonadota</taxon>
        <taxon>Gammaproteobacteria</taxon>
        <taxon>Lysobacterales</taxon>
        <taxon>Lysobacteraceae</taxon>
        <taxon>Lysobacter</taxon>
    </lineage>
</organism>
<proteinExistence type="predicted"/>
<gene>
    <name evidence="1" type="ORF">AZ78_0986</name>
</gene>
<comment type="caution">
    <text evidence="1">The sequence shown here is derived from an EMBL/GenBank/DDBJ whole genome shotgun (WGS) entry which is preliminary data.</text>
</comment>
<dbReference type="OrthoDB" id="6027637at2"/>
<reference evidence="1 2" key="1">
    <citation type="journal article" date="2014" name="Genome Announc.">
        <title>Draft Genome Sequence of Lysobacter capsici AZ78, a Bacterium Antagonistic to Plant-Pathogenic Oomycetes.</title>
        <authorList>
            <person name="Puopolo G."/>
            <person name="Sonego P."/>
            <person name="Engelen K."/>
            <person name="Pertot I."/>
        </authorList>
    </citation>
    <scope>NUCLEOTIDE SEQUENCE [LARGE SCALE GENOMIC DNA]</scope>
    <source>
        <strain evidence="1 2">AZ78</strain>
    </source>
</reference>
<keyword evidence="2" id="KW-1185">Reference proteome</keyword>
<evidence type="ECO:0000313" key="1">
    <source>
        <dbReference type="EMBL" id="KWS03439.1"/>
    </source>
</evidence>
<accession>A0A108U6I3</accession>